<evidence type="ECO:0000256" key="1">
    <source>
        <dbReference type="SAM" id="MobiDB-lite"/>
    </source>
</evidence>
<dbReference type="InterPro" id="IPR001283">
    <property type="entry name" value="CRISP-related"/>
</dbReference>
<gene>
    <name evidence="3" type="ORF">AFUS01_LOCUS2462</name>
</gene>
<dbReference type="InterPro" id="IPR014044">
    <property type="entry name" value="CAP_dom"/>
</dbReference>
<sequence>MASRSKAKIPMGKNIGTQGDDPKGDALETHNRLRAKHNAPALSLDSKLTNHAQEYADQLLGQGKEVKAAHSKWAKNFGEGLQILSKYKYPISTVLDSWYTAESAKFNWKVKNYTDGCGHLTQMIWKETAKLGVGYATDHNPDRTIIVLLYDPTGNVFHTFGKNIEAAKK</sequence>
<dbReference type="PANTHER" id="PTHR10334">
    <property type="entry name" value="CYSTEINE-RICH SECRETORY PROTEIN-RELATED"/>
    <property type="match status" value="1"/>
</dbReference>
<feature type="region of interest" description="Disordered" evidence="1">
    <location>
        <begin position="1"/>
        <end position="27"/>
    </location>
</feature>
<protein>
    <recommendedName>
        <fullName evidence="2">SCP domain-containing protein</fullName>
    </recommendedName>
</protein>
<comment type="caution">
    <text evidence="3">The sequence shown here is derived from an EMBL/GenBank/DDBJ whole genome shotgun (WGS) entry which is preliminary data.</text>
</comment>
<evidence type="ECO:0000259" key="2">
    <source>
        <dbReference type="SMART" id="SM00198"/>
    </source>
</evidence>
<dbReference type="EMBL" id="CAJVCH010014107">
    <property type="protein sequence ID" value="CAG7677363.1"/>
    <property type="molecule type" value="Genomic_DNA"/>
</dbReference>
<dbReference type="AlphaFoldDB" id="A0A8J2NN57"/>
<proteinExistence type="predicted"/>
<dbReference type="InterPro" id="IPR034113">
    <property type="entry name" value="SCP_GAPR1-like"/>
</dbReference>
<dbReference type="SMART" id="SM00198">
    <property type="entry name" value="SCP"/>
    <property type="match status" value="1"/>
</dbReference>
<evidence type="ECO:0000313" key="4">
    <source>
        <dbReference type="Proteomes" id="UP000708208"/>
    </source>
</evidence>
<reference evidence="3" key="1">
    <citation type="submission" date="2021-06" db="EMBL/GenBank/DDBJ databases">
        <authorList>
            <person name="Hodson N. C."/>
            <person name="Mongue J. A."/>
            <person name="Jaron S. K."/>
        </authorList>
    </citation>
    <scope>NUCLEOTIDE SEQUENCE</scope>
</reference>
<feature type="domain" description="SCP" evidence="2">
    <location>
        <begin position="21"/>
        <end position="158"/>
    </location>
</feature>
<dbReference type="Pfam" id="PF00188">
    <property type="entry name" value="CAP"/>
    <property type="match status" value="1"/>
</dbReference>
<evidence type="ECO:0000313" key="3">
    <source>
        <dbReference type="EMBL" id="CAG7677363.1"/>
    </source>
</evidence>
<name>A0A8J2NN57_9HEXA</name>
<dbReference type="OrthoDB" id="337038at2759"/>
<dbReference type="Proteomes" id="UP000708208">
    <property type="component" value="Unassembled WGS sequence"/>
</dbReference>
<accession>A0A8J2NN57</accession>
<dbReference type="CDD" id="cd05382">
    <property type="entry name" value="CAP_GAPR1-like"/>
    <property type="match status" value="1"/>
</dbReference>
<keyword evidence="4" id="KW-1185">Reference proteome</keyword>
<organism evidence="3 4">
    <name type="scientific">Allacma fusca</name>
    <dbReference type="NCBI Taxonomy" id="39272"/>
    <lineage>
        <taxon>Eukaryota</taxon>
        <taxon>Metazoa</taxon>
        <taxon>Ecdysozoa</taxon>
        <taxon>Arthropoda</taxon>
        <taxon>Hexapoda</taxon>
        <taxon>Collembola</taxon>
        <taxon>Symphypleona</taxon>
        <taxon>Sminthuridae</taxon>
        <taxon>Allacma</taxon>
    </lineage>
</organism>